<evidence type="ECO:0000256" key="5">
    <source>
        <dbReference type="SAM" id="SignalP"/>
    </source>
</evidence>
<dbReference type="AlphaFoldDB" id="A0ABD0KL30"/>
<keyword evidence="4 5" id="KW-0732">Signal</keyword>
<protein>
    <recommendedName>
        <fullName evidence="8">Interleukin 17-like protein</fullName>
    </recommendedName>
</protein>
<comment type="subcellular location">
    <subcellularLocation>
        <location evidence="1">Secreted</location>
    </subcellularLocation>
</comment>
<feature type="signal peptide" evidence="5">
    <location>
        <begin position="1"/>
        <end position="30"/>
    </location>
</feature>
<evidence type="ECO:0000256" key="2">
    <source>
        <dbReference type="ARBA" id="ARBA00007236"/>
    </source>
</evidence>
<dbReference type="EMBL" id="JACVVK020000159">
    <property type="protein sequence ID" value="KAK7487819.1"/>
    <property type="molecule type" value="Genomic_DNA"/>
</dbReference>
<gene>
    <name evidence="6" type="ORF">BaRGS_00020960</name>
</gene>
<reference evidence="6 7" key="1">
    <citation type="journal article" date="2023" name="Sci. Data">
        <title>Genome assembly of the Korean intertidal mud-creeper Batillaria attramentaria.</title>
        <authorList>
            <person name="Patra A.K."/>
            <person name="Ho P.T."/>
            <person name="Jun S."/>
            <person name="Lee S.J."/>
            <person name="Kim Y."/>
            <person name="Won Y.J."/>
        </authorList>
    </citation>
    <scope>NUCLEOTIDE SEQUENCE [LARGE SCALE GENOMIC DNA]</scope>
    <source>
        <strain evidence="6">Wonlab-2016</strain>
    </source>
</reference>
<evidence type="ECO:0000256" key="4">
    <source>
        <dbReference type="ARBA" id="ARBA00022729"/>
    </source>
</evidence>
<proteinExistence type="inferred from homology"/>
<dbReference type="Proteomes" id="UP001519460">
    <property type="component" value="Unassembled WGS sequence"/>
</dbReference>
<evidence type="ECO:0000313" key="7">
    <source>
        <dbReference type="Proteomes" id="UP001519460"/>
    </source>
</evidence>
<name>A0ABD0KL30_9CAEN</name>
<evidence type="ECO:0000313" key="6">
    <source>
        <dbReference type="EMBL" id="KAK7487819.1"/>
    </source>
</evidence>
<dbReference type="SUPFAM" id="SSF57501">
    <property type="entry name" value="Cystine-knot cytokines"/>
    <property type="match status" value="1"/>
</dbReference>
<dbReference type="InterPro" id="IPR029034">
    <property type="entry name" value="Cystine-knot_cytokine"/>
</dbReference>
<organism evidence="6 7">
    <name type="scientific">Batillaria attramentaria</name>
    <dbReference type="NCBI Taxonomy" id="370345"/>
    <lineage>
        <taxon>Eukaryota</taxon>
        <taxon>Metazoa</taxon>
        <taxon>Spiralia</taxon>
        <taxon>Lophotrochozoa</taxon>
        <taxon>Mollusca</taxon>
        <taxon>Gastropoda</taxon>
        <taxon>Caenogastropoda</taxon>
        <taxon>Sorbeoconcha</taxon>
        <taxon>Cerithioidea</taxon>
        <taxon>Batillariidae</taxon>
        <taxon>Batillaria</taxon>
    </lineage>
</organism>
<evidence type="ECO:0008006" key="8">
    <source>
        <dbReference type="Google" id="ProtNLM"/>
    </source>
</evidence>
<dbReference type="GO" id="GO:0005576">
    <property type="term" value="C:extracellular region"/>
    <property type="evidence" value="ECO:0007669"/>
    <property type="project" value="UniProtKB-SubCell"/>
</dbReference>
<accession>A0ABD0KL30</accession>
<keyword evidence="3" id="KW-0964">Secreted</keyword>
<evidence type="ECO:0000256" key="3">
    <source>
        <dbReference type="ARBA" id="ARBA00022525"/>
    </source>
</evidence>
<dbReference type="Gene3D" id="2.10.90.10">
    <property type="entry name" value="Cystine-knot cytokines"/>
    <property type="match status" value="1"/>
</dbReference>
<comment type="caution">
    <text evidence="6">The sequence shown here is derived from an EMBL/GenBank/DDBJ whole genome shotgun (WGS) entry which is preliminary data.</text>
</comment>
<sequence>MSSLHHLSTIRSTFIWALTILILITSPATSLPVTEEDAVPAEDADVASSSPDVVNVHVSGLLSTNWTSVEDSLSSQRCSSSNPNAHHCHFVSDALIGRTTPLTLRSACLWTYVNEEDPFRIPKVIRHARCTCKNCQMSTNSIYGTECVEQHVTIPVVRCDKVPDIGPSAQCYMYLQRVSVACVCAYKLQA</sequence>
<dbReference type="InterPro" id="IPR010345">
    <property type="entry name" value="IL-17_fam"/>
</dbReference>
<feature type="chain" id="PRO_5044875470" description="Interleukin 17-like protein" evidence="5">
    <location>
        <begin position="31"/>
        <end position="190"/>
    </location>
</feature>
<comment type="similarity">
    <text evidence="2">Belongs to the IL-17 family.</text>
</comment>
<evidence type="ECO:0000256" key="1">
    <source>
        <dbReference type="ARBA" id="ARBA00004613"/>
    </source>
</evidence>
<keyword evidence="7" id="KW-1185">Reference proteome</keyword>
<dbReference type="Pfam" id="PF06083">
    <property type="entry name" value="IL17"/>
    <property type="match status" value="1"/>
</dbReference>